<reference evidence="2 3" key="1">
    <citation type="journal article" date="2019" name="Microbiome">
        <title>Annotated bacterial chromosomes from frame-shift-corrected long-read metagenomic data.</title>
        <authorList>
            <person name="Arumugam K."/>
            <person name="Bagci C."/>
            <person name="Bessarab I."/>
            <person name="Beier S."/>
            <person name="Buchfink B."/>
            <person name="Gorska A."/>
            <person name="Qiu G."/>
            <person name="Huson D.H."/>
            <person name="Williams R.B.H."/>
        </authorList>
    </citation>
    <scope>NUCLEOTIDE SEQUENCE [LARGE SCALE GENOMIC DNA]</scope>
    <source>
        <strain evidence="2">SSA1</strain>
    </source>
</reference>
<evidence type="ECO:0000313" key="2">
    <source>
        <dbReference type="EMBL" id="QLH51715.1"/>
    </source>
</evidence>
<dbReference type="EMBL" id="CP058708">
    <property type="protein sequence ID" value="QLH51715.1"/>
    <property type="molecule type" value="Genomic_DNA"/>
</dbReference>
<dbReference type="Proteomes" id="UP000509684">
    <property type="component" value="Chromosome"/>
</dbReference>
<sequence>MFPDQHATGMIDFDPSIDLHPILKAKISVNGLRDKGGVTADQTILTDSDLPWVLYRNSHLDKGIAAQAQHMQLPPPGVYFIPDPLHDPEWQADKREEDTASPQQVGY</sequence>
<gene>
    <name evidence="2" type="ORF">HWD57_19365</name>
</gene>
<proteinExistence type="predicted"/>
<organism evidence="2 3">
    <name type="scientific">Candidatus Accumulibacter cognatus</name>
    <dbReference type="NCBI Taxonomy" id="2954383"/>
    <lineage>
        <taxon>Bacteria</taxon>
        <taxon>Pseudomonadati</taxon>
        <taxon>Pseudomonadota</taxon>
        <taxon>Betaproteobacteria</taxon>
        <taxon>Candidatus Accumulibacter</taxon>
    </lineage>
</organism>
<dbReference type="KEGG" id="acog:HWD57_19365"/>
<evidence type="ECO:0000256" key="1">
    <source>
        <dbReference type="SAM" id="MobiDB-lite"/>
    </source>
</evidence>
<protein>
    <submittedName>
        <fullName evidence="2">Uncharacterized protein</fullName>
    </submittedName>
</protein>
<name>A0A7D5NBY1_9PROT</name>
<feature type="compositionally biased region" description="Basic and acidic residues" evidence="1">
    <location>
        <begin position="84"/>
        <end position="98"/>
    </location>
</feature>
<evidence type="ECO:0000313" key="3">
    <source>
        <dbReference type="Proteomes" id="UP000509684"/>
    </source>
</evidence>
<dbReference type="AlphaFoldDB" id="A0A7D5NBY1"/>
<feature type="region of interest" description="Disordered" evidence="1">
    <location>
        <begin position="82"/>
        <end position="107"/>
    </location>
</feature>
<accession>A0A7D5NBY1</accession>